<organism evidence="1 2">
    <name type="scientific">Zarea fungicola</name>
    <dbReference type="NCBI Taxonomy" id="93591"/>
    <lineage>
        <taxon>Eukaryota</taxon>
        <taxon>Fungi</taxon>
        <taxon>Dikarya</taxon>
        <taxon>Ascomycota</taxon>
        <taxon>Pezizomycotina</taxon>
        <taxon>Sordariomycetes</taxon>
        <taxon>Hypocreomycetidae</taxon>
        <taxon>Hypocreales</taxon>
        <taxon>Cordycipitaceae</taxon>
        <taxon>Zarea</taxon>
    </lineage>
</organism>
<proteinExistence type="predicted"/>
<dbReference type="Proteomes" id="UP001143910">
    <property type="component" value="Unassembled WGS sequence"/>
</dbReference>
<sequence length="264" mass="28732">MKTFWLFPAAATAAALADAGILAPDFNPPPGAVTISRRELHENTLSNFPSESIMNTTVFEEYLMANPNANHTIYLSDEQAFVNLATVEYNVEHNVEHNASSLVGREGGPCIVPARYTRTYAKQTQQWPGAWGPASECHYTQRSDAGGSISLQSSYSISIEQNAGLDLTLIKDILSASLGISVTRTYTSSRTRLCNVKAGSVVQVWAQPYIAWGWFWSQSCTVNRSCGGCRAEYVNGGATAPAMNSNTHEWLNYGCSTGTKNVRC</sequence>
<accession>A0ACC1NY52</accession>
<name>A0ACC1NY52_9HYPO</name>
<reference evidence="1" key="1">
    <citation type="submission" date="2022-08" db="EMBL/GenBank/DDBJ databases">
        <title>Genome Sequence of Lecanicillium fungicola.</title>
        <authorList>
            <person name="Buettner E."/>
        </authorList>
    </citation>
    <scope>NUCLEOTIDE SEQUENCE</scope>
    <source>
        <strain evidence="1">Babe33</strain>
    </source>
</reference>
<comment type="caution">
    <text evidence="1">The sequence shown here is derived from an EMBL/GenBank/DDBJ whole genome shotgun (WGS) entry which is preliminary data.</text>
</comment>
<protein>
    <submittedName>
        <fullName evidence="1">Uncharacterized protein</fullName>
    </submittedName>
</protein>
<evidence type="ECO:0000313" key="1">
    <source>
        <dbReference type="EMBL" id="KAJ2983999.1"/>
    </source>
</evidence>
<gene>
    <name evidence="1" type="ORF">NQ176_g285</name>
</gene>
<keyword evidence="2" id="KW-1185">Reference proteome</keyword>
<dbReference type="EMBL" id="JANJQO010000010">
    <property type="protein sequence ID" value="KAJ2983999.1"/>
    <property type="molecule type" value="Genomic_DNA"/>
</dbReference>
<evidence type="ECO:0000313" key="2">
    <source>
        <dbReference type="Proteomes" id="UP001143910"/>
    </source>
</evidence>